<protein>
    <recommendedName>
        <fullName evidence="1">Integrase catalytic domain-containing protein</fullName>
    </recommendedName>
</protein>
<feature type="domain" description="Integrase catalytic" evidence="1">
    <location>
        <begin position="1"/>
        <end position="124"/>
    </location>
</feature>
<dbReference type="Pfam" id="PF13683">
    <property type="entry name" value="rve_3"/>
    <property type="match status" value="1"/>
</dbReference>
<dbReference type="SUPFAM" id="SSF53098">
    <property type="entry name" value="Ribonuclease H-like"/>
    <property type="match status" value="1"/>
</dbReference>
<dbReference type="Proteomes" id="UP000811545">
    <property type="component" value="Unassembled WGS sequence"/>
</dbReference>
<accession>A0A9E2F7W7</accession>
<organism evidence="2 3">
    <name type="scientific">Psychracetigena formicireducens</name>
    <dbReference type="NCBI Taxonomy" id="2986056"/>
    <lineage>
        <taxon>Bacteria</taxon>
        <taxon>Bacillati</taxon>
        <taxon>Candidatus Lithacetigenota</taxon>
        <taxon>Candidatus Psychracetigena</taxon>
    </lineage>
</organism>
<dbReference type="AlphaFoldDB" id="A0A9E2F7W7"/>
<reference evidence="2 3" key="1">
    <citation type="journal article" date="2021" name="bioRxiv">
        <title>Unique metabolic strategies in Hadean analogues reveal hints for primordial physiology.</title>
        <authorList>
            <person name="Nobu M.K."/>
            <person name="Nakai R."/>
            <person name="Tamazawa S."/>
            <person name="Mori H."/>
            <person name="Toyoda A."/>
            <person name="Ijiri A."/>
            <person name="Suzuki S."/>
            <person name="Kurokawa K."/>
            <person name="Kamagata Y."/>
            <person name="Tamaki H."/>
        </authorList>
    </citation>
    <scope>NUCLEOTIDE SEQUENCE [LARGE SCALE GENOMIC DNA]</scope>
    <source>
        <strain evidence="2">BS525</strain>
    </source>
</reference>
<dbReference type="InterPro" id="IPR012337">
    <property type="entry name" value="RNaseH-like_sf"/>
</dbReference>
<dbReference type="InterPro" id="IPR036397">
    <property type="entry name" value="RNaseH_sf"/>
</dbReference>
<dbReference type="Gene3D" id="3.30.420.10">
    <property type="entry name" value="Ribonuclease H-like superfamily/Ribonuclease H"/>
    <property type="match status" value="1"/>
</dbReference>
<name>A0A9E2F7W7_PSYF1</name>
<dbReference type="GO" id="GO:0015074">
    <property type="term" value="P:DNA integration"/>
    <property type="evidence" value="ECO:0007669"/>
    <property type="project" value="InterPro"/>
</dbReference>
<dbReference type="InterPro" id="IPR001584">
    <property type="entry name" value="Integrase_cat-core"/>
</dbReference>
<comment type="caution">
    <text evidence="2">The sequence shown here is derived from an EMBL/GenBank/DDBJ whole genome shotgun (WGS) entry which is preliminary data.</text>
</comment>
<dbReference type="GO" id="GO:0003676">
    <property type="term" value="F:nucleic acid binding"/>
    <property type="evidence" value="ECO:0007669"/>
    <property type="project" value="InterPro"/>
</dbReference>
<evidence type="ECO:0000259" key="1">
    <source>
        <dbReference type="PROSITE" id="PS50994"/>
    </source>
</evidence>
<sequence length="124" mass="14932">MKNYSDERYHQRSLIETGFSVLKRKYGKPRQILSDNGSAYGLKSKHSKFDRWCRRNRIEHIRSAVHSPTTCGKIERLFQTIKNELIFSRENLELFRMRYNHFKKHTSLKKKTPSEIYFAYDICP</sequence>
<evidence type="ECO:0000313" key="2">
    <source>
        <dbReference type="EMBL" id="MBT9146038.1"/>
    </source>
</evidence>
<evidence type="ECO:0000313" key="3">
    <source>
        <dbReference type="Proteomes" id="UP000811545"/>
    </source>
</evidence>
<proteinExistence type="predicted"/>
<gene>
    <name evidence="2" type="ORF">DDT42_01917</name>
</gene>
<dbReference type="EMBL" id="QLTW01000282">
    <property type="protein sequence ID" value="MBT9146038.1"/>
    <property type="molecule type" value="Genomic_DNA"/>
</dbReference>
<dbReference type="PROSITE" id="PS50994">
    <property type="entry name" value="INTEGRASE"/>
    <property type="match status" value="1"/>
</dbReference>